<evidence type="ECO:0000256" key="16">
    <source>
        <dbReference type="ARBA" id="ARBA00022968"/>
    </source>
</evidence>
<dbReference type="STRING" id="1189325.SAMN04488119_10684"/>
<evidence type="ECO:0000256" key="17">
    <source>
        <dbReference type="ARBA" id="ARBA00022984"/>
    </source>
</evidence>
<keyword evidence="16" id="KW-0735">Signal-anchor</keyword>
<keyword evidence="18 28" id="KW-1133">Transmembrane helix</keyword>
<evidence type="ECO:0000256" key="28">
    <source>
        <dbReference type="SAM" id="Phobius"/>
    </source>
</evidence>
<dbReference type="InterPro" id="IPR036950">
    <property type="entry name" value="PBP_transglycosylase"/>
</dbReference>
<protein>
    <recommendedName>
        <fullName evidence="6">Penicillin-binding protein 1A</fullName>
        <ecNumber evidence="24">2.4.99.28</ecNumber>
        <ecNumber evidence="5">3.4.16.4</ecNumber>
    </recommendedName>
</protein>
<evidence type="ECO:0000256" key="15">
    <source>
        <dbReference type="ARBA" id="ARBA00022960"/>
    </source>
</evidence>
<sequence>MRCAARARIGRVAPDDGKDAERMIRILATLFSLASIAGIAGLGAFAGLIWHFSRDLPDHEQLAAYQPPTLSRVYDKDGRLIAEYLTERRIFAPIDEIPDIVKQAFISAEDKHFYEHAGFDPIGILAAVRDYLAGGRLRGASTITQQVMKNFLLSNERSGERKLKEIILAVRLERTLSKDQILELYLNEIYLGARAYGVAAAADAYFGKPLEELTIAEAAYLAALPKAPSTLHPVRNRERAVARRNYVIGQMLENGYIDEEQAEAAMRAPLLTVLDGGLPDRLPRPPAPDHFTEEVRRQLTAVLGEEEVASGGLTVRATVDPQMQRAAARALRRRLESWDRERDGWRGPLARLSEEQMADEAAWRAALAELREIPRDIEGWRPAVVLEVGAKSVRIGIEGVEEDADGHFIPFSDMKWARPRGKDGRLGAAPRRPSDVLARGDVILTADLRDEKGAFLRWSLRQIPLLEGAFMAMDPRTGRVLAMQGGFSYQTSVFNRATQARRQPGSAFKPFVYAAALDNGYTPSTVIMDAPIVVDDGTGELWKPQNSSRKFYGPSPMRLGIEQSRNVMTVRLAQDLGMDKVAEYAERFGVYDSMPPLLSYALGAGETTLYRLVAAYAMFANGGLRVEPTLVDRVQDRRGVTVLRHDRRVCVGCDAPWRPDLPDPWLKDPARRVMDGVTAYQLTSMMQGVTTRGTARQLAALGFPVAGKTGTTNDARDAWFIGFTPNLVAGCFIGYDTPRPMGKGAYGGTLCAPVFQEFMEAAMRDRPKLDFKPPRDAVLVKIDRHTGVRLPDEAEGPEVVVEAFRPDQVPQIGAFTGGAVVGEGVFGFTPDGGDLPMRAEEDAPAPPPPGAPGSAAPGAGQDARPAPPRPAAGFGSGGLY</sequence>
<dbReference type="GO" id="GO:0006508">
    <property type="term" value="P:proteolysis"/>
    <property type="evidence" value="ECO:0007669"/>
    <property type="project" value="UniProtKB-KW"/>
</dbReference>
<feature type="transmembrane region" description="Helical" evidence="28">
    <location>
        <begin position="26"/>
        <end position="52"/>
    </location>
</feature>
<evidence type="ECO:0000256" key="11">
    <source>
        <dbReference type="ARBA" id="ARBA00022676"/>
    </source>
</evidence>
<dbReference type="InterPro" id="IPR050396">
    <property type="entry name" value="Glycosyltr_51/Transpeptidase"/>
</dbReference>
<evidence type="ECO:0000256" key="1">
    <source>
        <dbReference type="ARBA" id="ARBA00004249"/>
    </source>
</evidence>
<dbReference type="InterPro" id="IPR012340">
    <property type="entry name" value="NA-bd_OB-fold"/>
</dbReference>
<evidence type="ECO:0000256" key="14">
    <source>
        <dbReference type="ARBA" id="ARBA00022801"/>
    </source>
</evidence>
<evidence type="ECO:0000256" key="13">
    <source>
        <dbReference type="ARBA" id="ARBA00022692"/>
    </source>
</evidence>
<feature type="domain" description="Penicillin-binding protein OB-like" evidence="31">
    <location>
        <begin position="345"/>
        <end position="464"/>
    </location>
</feature>
<dbReference type="GO" id="GO:0005886">
    <property type="term" value="C:plasma membrane"/>
    <property type="evidence" value="ECO:0007669"/>
    <property type="project" value="UniProtKB-SubCell"/>
</dbReference>
<feature type="domain" description="Penicillin-binding protein transpeptidase" evidence="29">
    <location>
        <begin position="468"/>
        <end position="760"/>
    </location>
</feature>
<proteinExistence type="inferred from homology"/>
<dbReference type="FunFam" id="1.10.3810.10:FF:000003">
    <property type="entry name" value="Penicillin-binding protein 1a"/>
    <property type="match status" value="1"/>
</dbReference>
<comment type="pathway">
    <text evidence="2">Cell wall biogenesis; peptidoglycan biosynthesis.</text>
</comment>
<evidence type="ECO:0000256" key="19">
    <source>
        <dbReference type="ARBA" id="ARBA00023136"/>
    </source>
</evidence>
<evidence type="ECO:0000256" key="22">
    <source>
        <dbReference type="ARBA" id="ARBA00023316"/>
    </source>
</evidence>
<keyword evidence="33" id="KW-1185">Reference proteome</keyword>
<comment type="catalytic activity">
    <reaction evidence="23">
        <text>Preferential cleavage: (Ac)2-L-Lys-D-Ala-|-D-Ala. Also transpeptidation of peptidyl-alanyl moieties that are N-acyl substituents of D-alanine.</text>
        <dbReference type="EC" id="3.4.16.4"/>
    </reaction>
</comment>
<evidence type="ECO:0000256" key="7">
    <source>
        <dbReference type="ARBA" id="ARBA00022475"/>
    </source>
</evidence>
<evidence type="ECO:0000256" key="12">
    <source>
        <dbReference type="ARBA" id="ARBA00022679"/>
    </source>
</evidence>
<evidence type="ECO:0000259" key="31">
    <source>
        <dbReference type="Pfam" id="PF17092"/>
    </source>
</evidence>
<dbReference type="Pfam" id="PF00912">
    <property type="entry name" value="Transgly"/>
    <property type="match status" value="1"/>
</dbReference>
<evidence type="ECO:0000256" key="9">
    <source>
        <dbReference type="ARBA" id="ARBA00022645"/>
    </source>
</evidence>
<dbReference type="Gene3D" id="2.40.50.140">
    <property type="entry name" value="Nucleic acid-binding proteins"/>
    <property type="match status" value="1"/>
</dbReference>
<evidence type="ECO:0000256" key="10">
    <source>
        <dbReference type="ARBA" id="ARBA00022670"/>
    </source>
</evidence>
<keyword evidence="7" id="KW-1003">Cell membrane</keyword>
<evidence type="ECO:0000259" key="30">
    <source>
        <dbReference type="Pfam" id="PF00912"/>
    </source>
</evidence>
<dbReference type="GO" id="GO:0046677">
    <property type="term" value="P:response to antibiotic"/>
    <property type="evidence" value="ECO:0007669"/>
    <property type="project" value="UniProtKB-KW"/>
</dbReference>
<evidence type="ECO:0000256" key="21">
    <source>
        <dbReference type="ARBA" id="ARBA00023268"/>
    </source>
</evidence>
<dbReference type="EC" id="2.4.99.28" evidence="24"/>
<dbReference type="Proteomes" id="UP000184066">
    <property type="component" value="Unassembled WGS sequence"/>
</dbReference>
<comment type="pathway">
    <text evidence="26">Glycan biosynthesis.</text>
</comment>
<keyword evidence="15" id="KW-0133">Cell shape</keyword>
<evidence type="ECO:0000256" key="20">
    <source>
        <dbReference type="ARBA" id="ARBA00023251"/>
    </source>
</evidence>
<comment type="similarity">
    <text evidence="4">In the N-terminal section; belongs to the glycosyltransferase 51 family.</text>
</comment>
<evidence type="ECO:0000256" key="18">
    <source>
        <dbReference type="ARBA" id="ARBA00022989"/>
    </source>
</evidence>
<keyword evidence="11" id="KW-0328">Glycosyltransferase</keyword>
<keyword evidence="8" id="KW-0997">Cell inner membrane</keyword>
<dbReference type="SUPFAM" id="SSF53955">
    <property type="entry name" value="Lysozyme-like"/>
    <property type="match status" value="1"/>
</dbReference>
<comment type="similarity">
    <text evidence="3">In the C-terminal section; belongs to the transpeptidase family.</text>
</comment>
<keyword evidence="9" id="KW-0121">Carboxypeptidase</keyword>
<dbReference type="GO" id="GO:0009002">
    <property type="term" value="F:serine-type D-Ala-D-Ala carboxypeptidase activity"/>
    <property type="evidence" value="ECO:0007669"/>
    <property type="project" value="UniProtKB-EC"/>
</dbReference>
<keyword evidence="10" id="KW-0645">Protease</keyword>
<keyword evidence="13 28" id="KW-0812">Transmembrane</keyword>
<evidence type="ECO:0000313" key="32">
    <source>
        <dbReference type="EMBL" id="SHN69809.1"/>
    </source>
</evidence>
<dbReference type="InterPro" id="IPR001264">
    <property type="entry name" value="Glyco_trans_51"/>
</dbReference>
<name>A0A1M7TGB0_9RHOB</name>
<dbReference type="InterPro" id="IPR031376">
    <property type="entry name" value="PCB_OB"/>
</dbReference>
<dbReference type="PANTHER" id="PTHR32282">
    <property type="entry name" value="BINDING PROTEIN TRANSPEPTIDASE, PUTATIVE-RELATED"/>
    <property type="match status" value="1"/>
</dbReference>
<evidence type="ECO:0000259" key="29">
    <source>
        <dbReference type="Pfam" id="PF00905"/>
    </source>
</evidence>
<evidence type="ECO:0000313" key="33">
    <source>
        <dbReference type="Proteomes" id="UP000184066"/>
    </source>
</evidence>
<keyword evidence="22" id="KW-0961">Cell wall biogenesis/degradation</keyword>
<dbReference type="SUPFAM" id="SSF56601">
    <property type="entry name" value="beta-lactamase/transpeptidase-like"/>
    <property type="match status" value="1"/>
</dbReference>
<dbReference type="Gene3D" id="3.40.710.10">
    <property type="entry name" value="DD-peptidase/beta-lactamase superfamily"/>
    <property type="match status" value="2"/>
</dbReference>
<evidence type="ECO:0000256" key="6">
    <source>
        <dbReference type="ARBA" id="ARBA00018638"/>
    </source>
</evidence>
<dbReference type="EC" id="3.4.16.4" evidence="5"/>
<dbReference type="GO" id="GO:0008955">
    <property type="term" value="F:peptidoglycan glycosyltransferase activity"/>
    <property type="evidence" value="ECO:0007669"/>
    <property type="project" value="UniProtKB-EC"/>
</dbReference>
<keyword evidence="19 28" id="KW-0472">Membrane</keyword>
<evidence type="ECO:0000256" key="2">
    <source>
        <dbReference type="ARBA" id="ARBA00004752"/>
    </source>
</evidence>
<dbReference type="InterPro" id="IPR012338">
    <property type="entry name" value="Beta-lactam/transpept-like"/>
</dbReference>
<evidence type="ECO:0000256" key="23">
    <source>
        <dbReference type="ARBA" id="ARBA00034000"/>
    </source>
</evidence>
<evidence type="ECO:0000256" key="26">
    <source>
        <dbReference type="ARBA" id="ARBA00060592"/>
    </source>
</evidence>
<dbReference type="NCBIfam" id="TIGR02074">
    <property type="entry name" value="PBP_1a_fam"/>
    <property type="match status" value="1"/>
</dbReference>
<dbReference type="PANTHER" id="PTHR32282:SF27">
    <property type="entry name" value="PENICILLIN-BINDING PROTEIN 1A"/>
    <property type="match status" value="1"/>
</dbReference>
<dbReference type="UniPathway" id="UPA00219"/>
<dbReference type="Pfam" id="PF00905">
    <property type="entry name" value="Transpeptidase"/>
    <property type="match status" value="1"/>
</dbReference>
<keyword evidence="12" id="KW-0808">Transferase</keyword>
<keyword evidence="17" id="KW-0573">Peptidoglycan synthesis</keyword>
<dbReference type="Gene3D" id="1.10.3810.10">
    <property type="entry name" value="Biosynthetic peptidoglycan transglycosylase-like"/>
    <property type="match status" value="1"/>
</dbReference>
<keyword evidence="20" id="KW-0046">Antibiotic resistance</keyword>
<evidence type="ECO:0000256" key="8">
    <source>
        <dbReference type="ARBA" id="ARBA00022519"/>
    </source>
</evidence>
<reference evidence="32 33" key="1">
    <citation type="submission" date="2016-12" db="EMBL/GenBank/DDBJ databases">
        <authorList>
            <person name="Song W.-J."/>
            <person name="Kurnit D.M."/>
        </authorList>
    </citation>
    <scope>NUCLEOTIDE SEQUENCE [LARGE SCALE GENOMIC DNA]</scope>
    <source>
        <strain evidence="32 33">CGMCC 1.10808</strain>
    </source>
</reference>
<feature type="region of interest" description="Disordered" evidence="27">
    <location>
        <begin position="831"/>
        <end position="880"/>
    </location>
</feature>
<dbReference type="GO" id="GO:0030288">
    <property type="term" value="C:outer membrane-bounded periplasmic space"/>
    <property type="evidence" value="ECO:0007669"/>
    <property type="project" value="TreeGrafter"/>
</dbReference>
<evidence type="ECO:0000256" key="4">
    <source>
        <dbReference type="ARBA" id="ARBA00007739"/>
    </source>
</evidence>
<dbReference type="GO" id="GO:0008360">
    <property type="term" value="P:regulation of cell shape"/>
    <property type="evidence" value="ECO:0007669"/>
    <property type="project" value="UniProtKB-KW"/>
</dbReference>
<dbReference type="GO" id="GO:0008658">
    <property type="term" value="F:penicillin binding"/>
    <property type="evidence" value="ECO:0007669"/>
    <property type="project" value="InterPro"/>
</dbReference>
<dbReference type="Pfam" id="PF17092">
    <property type="entry name" value="PCB_OB"/>
    <property type="match status" value="1"/>
</dbReference>
<evidence type="ECO:0000256" key="27">
    <source>
        <dbReference type="SAM" id="MobiDB-lite"/>
    </source>
</evidence>
<evidence type="ECO:0000256" key="5">
    <source>
        <dbReference type="ARBA" id="ARBA00012448"/>
    </source>
</evidence>
<feature type="domain" description="Glycosyl transferase family 51" evidence="30">
    <location>
        <begin position="78"/>
        <end position="251"/>
    </location>
</feature>
<evidence type="ECO:0000256" key="3">
    <source>
        <dbReference type="ARBA" id="ARBA00007090"/>
    </source>
</evidence>
<dbReference type="GO" id="GO:0009252">
    <property type="term" value="P:peptidoglycan biosynthetic process"/>
    <property type="evidence" value="ECO:0007669"/>
    <property type="project" value="UniProtKB-UniPathway"/>
</dbReference>
<dbReference type="EMBL" id="FRDL01000006">
    <property type="protein sequence ID" value="SHN69809.1"/>
    <property type="molecule type" value="Genomic_DNA"/>
</dbReference>
<accession>A0A1M7TGB0</accession>
<evidence type="ECO:0000256" key="25">
    <source>
        <dbReference type="ARBA" id="ARBA00049902"/>
    </source>
</evidence>
<gene>
    <name evidence="32" type="ORF">SAMN05216200_106119</name>
</gene>
<dbReference type="AlphaFoldDB" id="A0A1M7TGB0"/>
<feature type="compositionally biased region" description="Low complexity" evidence="27">
    <location>
        <begin position="852"/>
        <end position="864"/>
    </location>
</feature>
<organism evidence="32 33">
    <name type="scientific">Oceanicella actignis</name>
    <dbReference type="NCBI Taxonomy" id="1189325"/>
    <lineage>
        <taxon>Bacteria</taxon>
        <taxon>Pseudomonadati</taxon>
        <taxon>Pseudomonadota</taxon>
        <taxon>Alphaproteobacteria</taxon>
        <taxon>Rhodobacterales</taxon>
        <taxon>Paracoccaceae</taxon>
        <taxon>Oceanicella</taxon>
    </lineage>
</organism>
<dbReference type="InterPro" id="IPR001460">
    <property type="entry name" value="PCN-bd_Tpept"/>
</dbReference>
<dbReference type="GO" id="GO:0071555">
    <property type="term" value="P:cell wall organization"/>
    <property type="evidence" value="ECO:0007669"/>
    <property type="project" value="UniProtKB-KW"/>
</dbReference>
<keyword evidence="21" id="KW-0511">Multifunctional enzyme</keyword>
<comment type="subcellular location">
    <subcellularLocation>
        <location evidence="1">Cell inner membrane</location>
        <topology evidence="1">Single-pass type II membrane protein</topology>
    </subcellularLocation>
</comment>
<evidence type="ECO:0000256" key="24">
    <source>
        <dbReference type="ARBA" id="ARBA00044770"/>
    </source>
</evidence>
<comment type="catalytic activity">
    <reaction evidence="25">
        <text>[GlcNAc-(1-&gt;4)-Mur2Ac(oyl-L-Ala-gamma-D-Glu-L-Lys-D-Ala-D-Ala)](n)-di-trans,octa-cis-undecaprenyl diphosphate + beta-D-GlcNAc-(1-&gt;4)-Mur2Ac(oyl-L-Ala-gamma-D-Glu-L-Lys-D-Ala-D-Ala)-di-trans,octa-cis-undecaprenyl diphosphate = [GlcNAc-(1-&gt;4)-Mur2Ac(oyl-L-Ala-gamma-D-Glu-L-Lys-D-Ala-D-Ala)](n+1)-di-trans,octa-cis-undecaprenyl diphosphate + di-trans,octa-cis-undecaprenyl diphosphate + H(+)</text>
        <dbReference type="Rhea" id="RHEA:23708"/>
        <dbReference type="Rhea" id="RHEA-COMP:9602"/>
        <dbReference type="Rhea" id="RHEA-COMP:9603"/>
        <dbReference type="ChEBI" id="CHEBI:15378"/>
        <dbReference type="ChEBI" id="CHEBI:58405"/>
        <dbReference type="ChEBI" id="CHEBI:60033"/>
        <dbReference type="ChEBI" id="CHEBI:78435"/>
        <dbReference type="EC" id="2.4.99.28"/>
    </reaction>
</comment>
<keyword evidence="14" id="KW-0378">Hydrolase</keyword>
<dbReference type="InterPro" id="IPR023346">
    <property type="entry name" value="Lysozyme-like_dom_sf"/>
</dbReference>